<comment type="similarity">
    <text evidence="8 9">Belongs to the TonB-dependent receptor family.</text>
</comment>
<name>A0A975CQL1_9FLAO</name>
<dbReference type="Gene3D" id="2.60.40.1120">
    <property type="entry name" value="Carboxypeptidase-like, regulatory domain"/>
    <property type="match status" value="1"/>
</dbReference>
<evidence type="ECO:0000259" key="11">
    <source>
        <dbReference type="Pfam" id="PF07715"/>
    </source>
</evidence>
<evidence type="ECO:0000256" key="7">
    <source>
        <dbReference type="ARBA" id="ARBA00023237"/>
    </source>
</evidence>
<dbReference type="NCBIfam" id="TIGR04056">
    <property type="entry name" value="OMP_RagA_SusC"/>
    <property type="match status" value="1"/>
</dbReference>
<evidence type="ECO:0000256" key="1">
    <source>
        <dbReference type="ARBA" id="ARBA00004571"/>
    </source>
</evidence>
<feature type="domain" description="TonB-dependent receptor-like beta-barrel" evidence="10">
    <location>
        <begin position="478"/>
        <end position="924"/>
    </location>
</feature>
<evidence type="ECO:0000259" key="10">
    <source>
        <dbReference type="Pfam" id="PF00593"/>
    </source>
</evidence>
<feature type="domain" description="TonB-dependent receptor plug" evidence="11">
    <location>
        <begin position="147"/>
        <end position="247"/>
    </location>
</feature>
<dbReference type="InterPro" id="IPR000531">
    <property type="entry name" value="Beta-barrel_TonB"/>
</dbReference>
<keyword evidence="6 8" id="KW-0472">Membrane</keyword>
<sequence>MKKNKKIKYQFNDSFGIKVNLTAFVLLGLLTFAQTNLYGLDNLPSLDFEKITTQQKEIKGIVKDTQGNPLLGVNILVKGTSKGTQTDFDGKYTISVNNGDKLVFSYLGMREKTITVTNQTTINVVLEEDTNSLEEIVVTALGIKKEKKRVGYAVQEVKGAAIQKAVTPNIVESLTGKVAGLIVTNNSSDFFSDPKFYLRGSRPLMVVDGVPQTNSDIWNLSSDDVESITVLKSGAASALYGSPGRNGAIQLTLKSGKNAKKGVVISYNSSTLFQGSFIRVPGIQTQYGPGNNGVYRFGGGFAGGDGLTKGGGINDFDYSIWGPKFDGRLIVQYDSPIDPNTGFRKPTPWVSRGPNNLKNFMEVGLVTSHNVTVQANSDVGSFVVSNTFKHSKASTPGQRLDINTTRLRGSLNLSDKFTVDGSIQYNYQFSDNRIRGGYAPQSPIYNLAIWGGAHFDIRNFKQYWEKGKEGIRQNYVEHWRFNNPYALAYAYKRPWTKNDLISYLKFTYKFSDHLSAYVRSTLNAYTQTDNEKISKDIYTYSISDRGGRFRYSNKRFFENNTDFLISYNNDFLNDDLNVSATLGVNQRYFKTHSESGTTGQLIVPEIFTLQNSVDNIQPSSYKEQKGVYSGYYTLDFAYKDKLFVGATGRVDKTSTLPSAGDTFFYPSLYSSLIISEMFDLPEFVNFFKVRAAVSQVGSDQFGGVYGWQNQYGTGRYRNLPTAGYPGLLENPNLKPSYTNTYEYGFETRMFSGRLGIDFSYYRNRYGPQIFTQSFSSASGWSGVRENGRETERRGIDFSITGSPIRSENLNWTTIFNFATYKNYLISLPPLEDGTVPDREGRTYVGEELNHYWYGVWDRSPDGQLIIGANGLPVGRPAIDLGNTLPDFTASINNTIQYKDVSLSFLIDGRFGGVTFDRYNRDLWRSGSHTDAIHPERELSNIAFATGGDARTMQIPGVSVVSGEVTYDAEGAVLTDTRVYEPSTAKVSYPQWASNYKGDWRSNIIEKTFVKLREVTLTYNIPKKTLEKTFLNSASVSLIGRNLFYWTKDDTFNDLDTYTVSGGDTDLQLPSQRSYGFNINLQF</sequence>
<dbReference type="InterPro" id="IPR012910">
    <property type="entry name" value="Plug_dom"/>
</dbReference>
<evidence type="ECO:0000313" key="13">
    <source>
        <dbReference type="Proteomes" id="UP000663920"/>
    </source>
</evidence>
<dbReference type="InterPro" id="IPR037066">
    <property type="entry name" value="Plug_dom_sf"/>
</dbReference>
<dbReference type="KEGG" id="pcea:J3359_05275"/>
<evidence type="ECO:0000256" key="8">
    <source>
        <dbReference type="PROSITE-ProRule" id="PRU01360"/>
    </source>
</evidence>
<dbReference type="GO" id="GO:0009279">
    <property type="term" value="C:cell outer membrane"/>
    <property type="evidence" value="ECO:0007669"/>
    <property type="project" value="UniProtKB-SubCell"/>
</dbReference>
<comment type="subcellular location">
    <subcellularLocation>
        <location evidence="1 8">Cell outer membrane</location>
        <topology evidence="1 8">Multi-pass membrane protein</topology>
    </subcellularLocation>
</comment>
<evidence type="ECO:0000256" key="5">
    <source>
        <dbReference type="ARBA" id="ARBA00023077"/>
    </source>
</evidence>
<protein>
    <submittedName>
        <fullName evidence="12">SusC/RagA family TonB-linked outer membrane protein</fullName>
    </submittedName>
</protein>
<dbReference type="AlphaFoldDB" id="A0A975CQL1"/>
<gene>
    <name evidence="12" type="ORF">J3359_05275</name>
</gene>
<dbReference type="Gene3D" id="2.170.130.10">
    <property type="entry name" value="TonB-dependent receptor, plug domain"/>
    <property type="match status" value="1"/>
</dbReference>
<dbReference type="InterPro" id="IPR023996">
    <property type="entry name" value="TonB-dep_OMP_SusC/RagA"/>
</dbReference>
<proteinExistence type="inferred from homology"/>
<dbReference type="Pfam" id="PF13715">
    <property type="entry name" value="CarbopepD_reg_2"/>
    <property type="match status" value="1"/>
</dbReference>
<keyword evidence="2 8" id="KW-0813">Transport</keyword>
<keyword evidence="3 8" id="KW-1134">Transmembrane beta strand</keyword>
<evidence type="ECO:0000256" key="4">
    <source>
        <dbReference type="ARBA" id="ARBA00022692"/>
    </source>
</evidence>
<dbReference type="InterPro" id="IPR039426">
    <property type="entry name" value="TonB-dep_rcpt-like"/>
</dbReference>
<evidence type="ECO:0000256" key="3">
    <source>
        <dbReference type="ARBA" id="ARBA00022452"/>
    </source>
</evidence>
<dbReference type="Proteomes" id="UP000663920">
    <property type="component" value="Chromosome"/>
</dbReference>
<dbReference type="InterPro" id="IPR036942">
    <property type="entry name" value="Beta-barrel_TonB_sf"/>
</dbReference>
<accession>A0A975CQL1</accession>
<keyword evidence="4 8" id="KW-0812">Transmembrane</keyword>
<keyword evidence="13" id="KW-1185">Reference proteome</keyword>
<organism evidence="12 13">
    <name type="scientific">Polaribacter cellanae</name>
    <dbReference type="NCBI Taxonomy" id="2818493"/>
    <lineage>
        <taxon>Bacteria</taxon>
        <taxon>Pseudomonadati</taxon>
        <taxon>Bacteroidota</taxon>
        <taxon>Flavobacteriia</taxon>
        <taxon>Flavobacteriales</taxon>
        <taxon>Flavobacteriaceae</taxon>
    </lineage>
</organism>
<dbReference type="SUPFAM" id="SSF49464">
    <property type="entry name" value="Carboxypeptidase regulatory domain-like"/>
    <property type="match status" value="1"/>
</dbReference>
<keyword evidence="5 9" id="KW-0798">TonB box</keyword>
<keyword evidence="7 8" id="KW-0998">Cell outer membrane</keyword>
<dbReference type="Pfam" id="PF00593">
    <property type="entry name" value="TonB_dep_Rec_b-barrel"/>
    <property type="match status" value="1"/>
</dbReference>
<dbReference type="InterPro" id="IPR008969">
    <property type="entry name" value="CarboxyPept-like_regulatory"/>
</dbReference>
<evidence type="ECO:0000256" key="2">
    <source>
        <dbReference type="ARBA" id="ARBA00022448"/>
    </source>
</evidence>
<dbReference type="RefSeq" id="WP_208079691.1">
    <property type="nucleotide sequence ID" value="NZ_CP071869.1"/>
</dbReference>
<evidence type="ECO:0000256" key="9">
    <source>
        <dbReference type="RuleBase" id="RU003357"/>
    </source>
</evidence>
<dbReference type="PROSITE" id="PS52016">
    <property type="entry name" value="TONB_DEPENDENT_REC_3"/>
    <property type="match status" value="1"/>
</dbReference>
<dbReference type="Pfam" id="PF07715">
    <property type="entry name" value="Plug"/>
    <property type="match status" value="1"/>
</dbReference>
<dbReference type="FunFam" id="2.60.40.1120:FF:000003">
    <property type="entry name" value="Outer membrane protein Omp121"/>
    <property type="match status" value="1"/>
</dbReference>
<evidence type="ECO:0000256" key="6">
    <source>
        <dbReference type="ARBA" id="ARBA00023136"/>
    </source>
</evidence>
<evidence type="ECO:0000313" key="12">
    <source>
        <dbReference type="EMBL" id="QTE23689.1"/>
    </source>
</evidence>
<dbReference type="Gene3D" id="2.40.170.20">
    <property type="entry name" value="TonB-dependent receptor, beta-barrel domain"/>
    <property type="match status" value="1"/>
</dbReference>
<dbReference type="EMBL" id="CP071869">
    <property type="protein sequence ID" value="QTE23689.1"/>
    <property type="molecule type" value="Genomic_DNA"/>
</dbReference>
<dbReference type="SUPFAM" id="SSF56935">
    <property type="entry name" value="Porins"/>
    <property type="match status" value="1"/>
</dbReference>
<reference evidence="12 13" key="1">
    <citation type="submission" date="2021-03" db="EMBL/GenBank/DDBJ databases">
        <title>Complete genome of Polaribacter_sp.SM13.</title>
        <authorList>
            <person name="Jeong S.W."/>
            <person name="Bae J.W."/>
        </authorList>
    </citation>
    <scope>NUCLEOTIDE SEQUENCE [LARGE SCALE GENOMIC DNA]</scope>
    <source>
        <strain evidence="12 13">SM13</strain>
    </source>
</reference>